<dbReference type="SUPFAM" id="SSF46955">
    <property type="entry name" value="Putative DNA-binding domain"/>
    <property type="match status" value="1"/>
</dbReference>
<dbReference type="InterPro" id="IPR009061">
    <property type="entry name" value="DNA-bd_dom_put_sf"/>
</dbReference>
<evidence type="ECO:0000259" key="4">
    <source>
        <dbReference type="PROSITE" id="PS50937"/>
    </source>
</evidence>
<dbReference type="Pfam" id="PF02310">
    <property type="entry name" value="B12-binding"/>
    <property type="match status" value="1"/>
</dbReference>
<dbReference type="PROSITE" id="PS50937">
    <property type="entry name" value="HTH_MERR_2"/>
    <property type="match status" value="1"/>
</dbReference>
<sequence>MSSKEGKYNIKAICQMLGIQPGTLRAWERRYKMIEPVRNQAGHRLYTEEHVAILRWLIEKVNNGFTIGQAVGLMEKGNIIFDVTAEKKKDDYSEQLADEILEALLQFRENKAHELMNQAFSLFNVEKVTIEILGPLLVRVGDMWEKGDITVAHEHFISSFLRTKIGNIFQSFPVDGYLPKVVAVCGPQEKHELGLLIFTLFLRRKGFEVVYLGGGIPERDVELVIKEVSAKFFFTSCTLSLNLPSTFALINHLEETFEDLIIGVGGTALSYMSEKDEQKYGKYVVGITKQDWESWLSAHLKR</sequence>
<evidence type="ECO:0000256" key="3">
    <source>
        <dbReference type="ARBA" id="ARBA00023163"/>
    </source>
</evidence>
<name>A0ABT5V922_9BACI</name>
<keyword evidence="1" id="KW-0805">Transcription regulation</keyword>
<dbReference type="Gene3D" id="3.40.50.280">
    <property type="entry name" value="Cobalamin-binding domain"/>
    <property type="match status" value="1"/>
</dbReference>
<dbReference type="InterPro" id="IPR036724">
    <property type="entry name" value="Cobalamin-bd_sf"/>
</dbReference>
<dbReference type="Pfam" id="PF13411">
    <property type="entry name" value="MerR_1"/>
    <property type="match status" value="1"/>
</dbReference>
<dbReference type="CDD" id="cd01104">
    <property type="entry name" value="HTH_MlrA-CarA"/>
    <property type="match status" value="1"/>
</dbReference>
<proteinExistence type="predicted"/>
<dbReference type="Pfam" id="PF02607">
    <property type="entry name" value="B12-binding_2"/>
    <property type="match status" value="1"/>
</dbReference>
<keyword evidence="7" id="KW-1185">Reference proteome</keyword>
<dbReference type="Proteomes" id="UP001148125">
    <property type="component" value="Unassembled WGS sequence"/>
</dbReference>
<dbReference type="Gene3D" id="1.10.1660.10">
    <property type="match status" value="1"/>
</dbReference>
<evidence type="ECO:0000313" key="7">
    <source>
        <dbReference type="Proteomes" id="UP001148125"/>
    </source>
</evidence>
<keyword evidence="2" id="KW-0238">DNA-binding</keyword>
<keyword evidence="3" id="KW-0804">Transcription</keyword>
<evidence type="ECO:0000313" key="6">
    <source>
        <dbReference type="EMBL" id="MDE5411964.1"/>
    </source>
</evidence>
<dbReference type="InterPro" id="IPR006158">
    <property type="entry name" value="Cobalamin-bd"/>
</dbReference>
<dbReference type="Gene3D" id="1.10.1240.10">
    <property type="entry name" value="Methionine synthase domain"/>
    <property type="match status" value="1"/>
</dbReference>
<dbReference type="InterPro" id="IPR003759">
    <property type="entry name" value="Cbl-bd_cap"/>
</dbReference>
<dbReference type="InterPro" id="IPR047057">
    <property type="entry name" value="MerR_fam"/>
</dbReference>
<evidence type="ECO:0000256" key="2">
    <source>
        <dbReference type="ARBA" id="ARBA00023125"/>
    </source>
</evidence>
<evidence type="ECO:0000259" key="5">
    <source>
        <dbReference type="PROSITE" id="PS51332"/>
    </source>
</evidence>
<dbReference type="EMBL" id="JAOTPO010000001">
    <property type="protein sequence ID" value="MDE5411964.1"/>
    <property type="molecule type" value="Genomic_DNA"/>
</dbReference>
<comment type="caution">
    <text evidence="6">The sequence shown here is derived from an EMBL/GenBank/DDBJ whole genome shotgun (WGS) entry which is preliminary data.</text>
</comment>
<gene>
    <name evidence="6" type="ORF">N7Z68_01025</name>
</gene>
<protein>
    <submittedName>
        <fullName evidence="6">MerR family transcriptional regulator</fullName>
    </submittedName>
</protein>
<dbReference type="InterPro" id="IPR036594">
    <property type="entry name" value="Meth_synthase_dom"/>
</dbReference>
<dbReference type="PANTHER" id="PTHR30204:SF67">
    <property type="entry name" value="HTH-TYPE TRANSCRIPTIONAL REGULATOR MLRA-RELATED"/>
    <property type="match status" value="1"/>
</dbReference>
<feature type="domain" description="HTH merR-type" evidence="4">
    <location>
        <begin position="7"/>
        <end position="73"/>
    </location>
</feature>
<reference evidence="6" key="1">
    <citation type="submission" date="2024-05" db="EMBL/GenBank/DDBJ databases">
        <title>Alkalihalobacillus sp. strain MEB203 novel alkaliphilic bacterium from Lonar Lake, India.</title>
        <authorList>
            <person name="Joshi A."/>
            <person name="Thite S."/>
            <person name="Mengade P."/>
        </authorList>
    </citation>
    <scope>NUCLEOTIDE SEQUENCE</scope>
    <source>
        <strain evidence="6">MEB 203</strain>
    </source>
</reference>
<dbReference type="RefSeq" id="WP_275116592.1">
    <property type="nucleotide sequence ID" value="NZ_JAOTPO010000001.1"/>
</dbReference>
<feature type="domain" description="B12-binding" evidence="5">
    <location>
        <begin position="178"/>
        <end position="302"/>
    </location>
</feature>
<dbReference type="SMART" id="SM00422">
    <property type="entry name" value="HTH_MERR"/>
    <property type="match status" value="1"/>
</dbReference>
<evidence type="ECO:0000256" key="1">
    <source>
        <dbReference type="ARBA" id="ARBA00023015"/>
    </source>
</evidence>
<dbReference type="PROSITE" id="PS51332">
    <property type="entry name" value="B12_BINDING"/>
    <property type="match status" value="1"/>
</dbReference>
<dbReference type="SUPFAM" id="SSF52242">
    <property type="entry name" value="Cobalamin (vitamin B12)-binding domain"/>
    <property type="match status" value="1"/>
</dbReference>
<accession>A0ABT5V922</accession>
<dbReference type="InterPro" id="IPR000551">
    <property type="entry name" value="MerR-type_HTH_dom"/>
</dbReference>
<organism evidence="6 7">
    <name type="scientific">Alkalihalobacterium chitinilyticum</name>
    <dbReference type="NCBI Taxonomy" id="2980103"/>
    <lineage>
        <taxon>Bacteria</taxon>
        <taxon>Bacillati</taxon>
        <taxon>Bacillota</taxon>
        <taxon>Bacilli</taxon>
        <taxon>Bacillales</taxon>
        <taxon>Bacillaceae</taxon>
        <taxon>Alkalihalobacterium</taxon>
    </lineage>
</organism>
<dbReference type="PANTHER" id="PTHR30204">
    <property type="entry name" value="REDOX-CYCLING DRUG-SENSING TRANSCRIPTIONAL ACTIVATOR SOXR"/>
    <property type="match status" value="1"/>
</dbReference>